<keyword evidence="3" id="KW-1185">Reference proteome</keyword>
<evidence type="ECO:0000313" key="2">
    <source>
        <dbReference type="EMBL" id="MFE4106188.1"/>
    </source>
</evidence>
<gene>
    <name evidence="2" type="ORF">ACFVKH_07870</name>
</gene>
<comment type="caution">
    <text evidence="2">The sequence shown here is derived from an EMBL/GenBank/DDBJ whole genome shotgun (WGS) entry which is preliminary data.</text>
</comment>
<feature type="transmembrane region" description="Helical" evidence="1">
    <location>
        <begin position="60"/>
        <end position="79"/>
    </location>
</feature>
<protein>
    <submittedName>
        <fullName evidence="2">Phosphate ABC transporter permease</fullName>
    </submittedName>
</protein>
<dbReference type="Proteomes" id="UP001600165">
    <property type="component" value="Unassembled WGS sequence"/>
</dbReference>
<proteinExistence type="predicted"/>
<keyword evidence="1" id="KW-0812">Transmembrane</keyword>
<accession>A0ABW6IDD9</accession>
<evidence type="ECO:0000313" key="3">
    <source>
        <dbReference type="Proteomes" id="UP001600165"/>
    </source>
</evidence>
<name>A0ABW6IDD9_9CYAN</name>
<feature type="transmembrane region" description="Helical" evidence="1">
    <location>
        <begin position="33"/>
        <end position="54"/>
    </location>
</feature>
<dbReference type="EMBL" id="JBHZOL010000055">
    <property type="protein sequence ID" value="MFE4106188.1"/>
    <property type="molecule type" value="Genomic_DNA"/>
</dbReference>
<evidence type="ECO:0000256" key="1">
    <source>
        <dbReference type="SAM" id="Phobius"/>
    </source>
</evidence>
<sequence>MLVPLTREKFDELLPSMATGEQYRHYWGKLSDFLRRLLISVVAGVGVFIARLVLGEAFDPLTFTAGTIAGLYWLWSPVWQANRRNRWARRNSYSGFWRGRVLDVFVTDEVVSTEETVNNRGELVIVEDRERYLNLELGDKTGFRTPIQTVLKRDHRLIRRGDIAEMLVLSNREDLSRINMISDVYIPDHKLWVGDYPYLRRDTFLEVRQKLLPGRSAYRRPRPVEEPMYDYDDDYSIGRQ</sequence>
<organism evidence="2 3">
    <name type="scientific">Almyronema epifaneia S1</name>
    <dbReference type="NCBI Taxonomy" id="2991925"/>
    <lineage>
        <taxon>Bacteria</taxon>
        <taxon>Bacillati</taxon>
        <taxon>Cyanobacteriota</taxon>
        <taxon>Cyanophyceae</taxon>
        <taxon>Nodosilineales</taxon>
        <taxon>Nodosilineaceae</taxon>
        <taxon>Almyronema</taxon>
        <taxon>Almyronema epifaneia</taxon>
    </lineage>
</organism>
<reference evidence="2 3" key="1">
    <citation type="submission" date="2024-10" db="EMBL/GenBank/DDBJ databases">
        <authorList>
            <person name="Ratan Roy A."/>
            <person name="Morales Sandoval P.H."/>
            <person name="De Los Santos Villalobos S."/>
            <person name="Chakraborty S."/>
            <person name="Mukherjee J."/>
        </authorList>
    </citation>
    <scope>NUCLEOTIDE SEQUENCE [LARGE SCALE GENOMIC DNA]</scope>
    <source>
        <strain evidence="2 3">S1</strain>
    </source>
</reference>
<keyword evidence="1" id="KW-0472">Membrane</keyword>
<dbReference type="RefSeq" id="WP_377963698.1">
    <property type="nucleotide sequence ID" value="NZ_JBHZOL010000055.1"/>
</dbReference>
<keyword evidence="1" id="KW-1133">Transmembrane helix</keyword>